<protein>
    <submittedName>
        <fullName evidence="3">Zinc finger, CCHC-type</fullName>
    </submittedName>
</protein>
<dbReference type="EMBL" id="PKPP01004199">
    <property type="protein sequence ID" value="PWA65547.1"/>
    <property type="molecule type" value="Genomic_DNA"/>
</dbReference>
<evidence type="ECO:0000256" key="1">
    <source>
        <dbReference type="SAM" id="MobiDB-lite"/>
    </source>
</evidence>
<dbReference type="AlphaFoldDB" id="A0A2U1MWC7"/>
<reference evidence="3 4" key="1">
    <citation type="journal article" date="2018" name="Mol. Plant">
        <title>The genome of Artemisia annua provides insight into the evolution of Asteraceae family and artemisinin biosynthesis.</title>
        <authorList>
            <person name="Shen Q."/>
            <person name="Zhang L."/>
            <person name="Liao Z."/>
            <person name="Wang S."/>
            <person name="Yan T."/>
            <person name="Shi P."/>
            <person name="Liu M."/>
            <person name="Fu X."/>
            <person name="Pan Q."/>
            <person name="Wang Y."/>
            <person name="Lv Z."/>
            <person name="Lu X."/>
            <person name="Zhang F."/>
            <person name="Jiang W."/>
            <person name="Ma Y."/>
            <person name="Chen M."/>
            <person name="Hao X."/>
            <person name="Li L."/>
            <person name="Tang Y."/>
            <person name="Lv G."/>
            <person name="Zhou Y."/>
            <person name="Sun X."/>
            <person name="Brodelius P.E."/>
            <person name="Rose J.K.C."/>
            <person name="Tang K."/>
        </authorList>
    </citation>
    <scope>NUCLEOTIDE SEQUENCE [LARGE SCALE GENOMIC DNA]</scope>
    <source>
        <strain evidence="4">cv. Huhao1</strain>
        <tissue evidence="3">Leaf</tissue>
    </source>
</reference>
<organism evidence="3 4">
    <name type="scientific">Artemisia annua</name>
    <name type="common">Sweet wormwood</name>
    <dbReference type="NCBI Taxonomy" id="35608"/>
    <lineage>
        <taxon>Eukaryota</taxon>
        <taxon>Viridiplantae</taxon>
        <taxon>Streptophyta</taxon>
        <taxon>Embryophyta</taxon>
        <taxon>Tracheophyta</taxon>
        <taxon>Spermatophyta</taxon>
        <taxon>Magnoliopsida</taxon>
        <taxon>eudicotyledons</taxon>
        <taxon>Gunneridae</taxon>
        <taxon>Pentapetalae</taxon>
        <taxon>asterids</taxon>
        <taxon>campanulids</taxon>
        <taxon>Asterales</taxon>
        <taxon>Asteraceae</taxon>
        <taxon>Asteroideae</taxon>
        <taxon>Anthemideae</taxon>
        <taxon>Artemisiinae</taxon>
        <taxon>Artemisia</taxon>
    </lineage>
</organism>
<feature type="compositionally biased region" description="Pro residues" evidence="1">
    <location>
        <begin position="1"/>
        <end position="17"/>
    </location>
</feature>
<feature type="domain" description="CCHC-type" evidence="2">
    <location>
        <begin position="28"/>
        <end position="43"/>
    </location>
</feature>
<proteinExistence type="predicted"/>
<accession>A0A2U1MWC7</accession>
<dbReference type="GO" id="GO:0008270">
    <property type="term" value="F:zinc ion binding"/>
    <property type="evidence" value="ECO:0007669"/>
    <property type="project" value="InterPro"/>
</dbReference>
<keyword evidence="4" id="KW-1185">Reference proteome</keyword>
<feature type="region of interest" description="Disordered" evidence="1">
    <location>
        <begin position="1"/>
        <end position="25"/>
    </location>
</feature>
<name>A0A2U1MWC7_ARTAN</name>
<dbReference type="Pfam" id="PF00098">
    <property type="entry name" value="zf-CCHC"/>
    <property type="match status" value="1"/>
</dbReference>
<evidence type="ECO:0000313" key="3">
    <source>
        <dbReference type="EMBL" id="PWA65547.1"/>
    </source>
</evidence>
<dbReference type="SUPFAM" id="SSF57756">
    <property type="entry name" value="Retrovirus zinc finger-like domains"/>
    <property type="match status" value="1"/>
</dbReference>
<dbReference type="InterPro" id="IPR001878">
    <property type="entry name" value="Znf_CCHC"/>
</dbReference>
<dbReference type="Gene3D" id="4.10.60.10">
    <property type="entry name" value="Zinc finger, CCHC-type"/>
    <property type="match status" value="1"/>
</dbReference>
<evidence type="ECO:0000313" key="4">
    <source>
        <dbReference type="Proteomes" id="UP000245207"/>
    </source>
</evidence>
<sequence length="107" mass="12138">MAYQPPPQPKKNSNPPPVKKDNPKKDQGCHYCNVVGHWKRNCPLYLDELRANRIKKGYSPGRGDKANLSQNQKLCFDAFIQKQPVGSFEYKGTKCASTRFLLGETLL</sequence>
<dbReference type="GO" id="GO:0003676">
    <property type="term" value="F:nucleic acid binding"/>
    <property type="evidence" value="ECO:0007669"/>
    <property type="project" value="InterPro"/>
</dbReference>
<dbReference type="Proteomes" id="UP000245207">
    <property type="component" value="Unassembled WGS sequence"/>
</dbReference>
<comment type="caution">
    <text evidence="3">The sequence shown here is derived from an EMBL/GenBank/DDBJ whole genome shotgun (WGS) entry which is preliminary data.</text>
</comment>
<gene>
    <name evidence="3" type="ORF">CTI12_AA322270</name>
</gene>
<evidence type="ECO:0000259" key="2">
    <source>
        <dbReference type="Pfam" id="PF00098"/>
    </source>
</evidence>
<dbReference type="InterPro" id="IPR036875">
    <property type="entry name" value="Znf_CCHC_sf"/>
</dbReference>